<dbReference type="Proteomes" id="UP000188268">
    <property type="component" value="Unassembled WGS sequence"/>
</dbReference>
<proteinExistence type="predicted"/>
<evidence type="ECO:0000313" key="2">
    <source>
        <dbReference type="EMBL" id="OMO76449.1"/>
    </source>
</evidence>
<evidence type="ECO:0000256" key="1">
    <source>
        <dbReference type="SAM" id="MobiDB-lite"/>
    </source>
</evidence>
<reference evidence="2 3" key="1">
    <citation type="submission" date="2013-09" db="EMBL/GenBank/DDBJ databases">
        <title>Corchorus capsularis genome sequencing.</title>
        <authorList>
            <person name="Alam M."/>
            <person name="Haque M.S."/>
            <person name="Islam M.S."/>
            <person name="Emdad E.M."/>
            <person name="Islam M.M."/>
            <person name="Ahmed B."/>
            <person name="Halim A."/>
            <person name="Hossen Q.M.M."/>
            <person name="Hossain M.Z."/>
            <person name="Ahmed R."/>
            <person name="Khan M.M."/>
            <person name="Islam R."/>
            <person name="Rashid M.M."/>
            <person name="Khan S.A."/>
            <person name="Rahman M.S."/>
            <person name="Alam M."/>
        </authorList>
    </citation>
    <scope>NUCLEOTIDE SEQUENCE [LARGE SCALE GENOMIC DNA]</scope>
    <source>
        <strain evidence="3">cv. CVL-1</strain>
        <tissue evidence="2">Whole seedling</tissue>
    </source>
</reference>
<evidence type="ECO:0000313" key="3">
    <source>
        <dbReference type="Proteomes" id="UP000188268"/>
    </source>
</evidence>
<protein>
    <submittedName>
        <fullName evidence="2">Uncharacterized protein</fullName>
    </submittedName>
</protein>
<gene>
    <name evidence="2" type="ORF">CCACVL1_15692</name>
</gene>
<dbReference type="AlphaFoldDB" id="A0A1R3I1M2"/>
<dbReference type="EMBL" id="AWWV01010883">
    <property type="protein sequence ID" value="OMO76449.1"/>
    <property type="molecule type" value="Genomic_DNA"/>
</dbReference>
<keyword evidence="3" id="KW-1185">Reference proteome</keyword>
<comment type="caution">
    <text evidence="2">The sequence shown here is derived from an EMBL/GenBank/DDBJ whole genome shotgun (WGS) entry which is preliminary data.</text>
</comment>
<dbReference type="Gramene" id="OMO76449">
    <property type="protein sequence ID" value="OMO76449"/>
    <property type="gene ID" value="CCACVL1_15692"/>
</dbReference>
<sequence>MARRKEYKKSNGYEYVNVNCHAAHASASSRARRENTGIRKQRAINEEGISDSM</sequence>
<organism evidence="2 3">
    <name type="scientific">Corchorus capsularis</name>
    <name type="common">Jute</name>
    <dbReference type="NCBI Taxonomy" id="210143"/>
    <lineage>
        <taxon>Eukaryota</taxon>
        <taxon>Viridiplantae</taxon>
        <taxon>Streptophyta</taxon>
        <taxon>Embryophyta</taxon>
        <taxon>Tracheophyta</taxon>
        <taxon>Spermatophyta</taxon>
        <taxon>Magnoliopsida</taxon>
        <taxon>eudicotyledons</taxon>
        <taxon>Gunneridae</taxon>
        <taxon>Pentapetalae</taxon>
        <taxon>rosids</taxon>
        <taxon>malvids</taxon>
        <taxon>Malvales</taxon>
        <taxon>Malvaceae</taxon>
        <taxon>Grewioideae</taxon>
        <taxon>Apeibeae</taxon>
        <taxon>Corchorus</taxon>
    </lineage>
</organism>
<accession>A0A1R3I1M2</accession>
<name>A0A1R3I1M2_COCAP</name>
<feature type="region of interest" description="Disordered" evidence="1">
    <location>
        <begin position="24"/>
        <end position="53"/>
    </location>
</feature>